<dbReference type="Proteomes" id="UP001596434">
    <property type="component" value="Unassembled WGS sequence"/>
</dbReference>
<dbReference type="AlphaFoldDB" id="A0ABD5ZVM5"/>
<keyword evidence="2" id="KW-1185">Reference proteome</keyword>
<gene>
    <name evidence="1" type="ORF">ACFQKE_04025</name>
</gene>
<dbReference type="EMBL" id="JBHTAT010000001">
    <property type="protein sequence ID" value="MFC7254475.1"/>
    <property type="molecule type" value="Genomic_DNA"/>
</dbReference>
<organism evidence="1 2">
    <name type="scientific">Haloplanus litoreus</name>
    <dbReference type="NCBI Taxonomy" id="767515"/>
    <lineage>
        <taxon>Archaea</taxon>
        <taxon>Methanobacteriati</taxon>
        <taxon>Methanobacteriota</taxon>
        <taxon>Stenosarchaea group</taxon>
        <taxon>Halobacteria</taxon>
        <taxon>Halobacteriales</taxon>
        <taxon>Haloferacaceae</taxon>
        <taxon>Haloplanus</taxon>
    </lineage>
</organism>
<evidence type="ECO:0000313" key="1">
    <source>
        <dbReference type="EMBL" id="MFC7254475.1"/>
    </source>
</evidence>
<proteinExistence type="predicted"/>
<sequence length="61" mass="6605">MSTHSFRTALTLYRSGTLSLAQAARHAGCSEAAMASALDGRARSRRARIDTDADRRLLVDV</sequence>
<dbReference type="RefSeq" id="WP_379702678.1">
    <property type="nucleotide sequence ID" value="NZ_JBHTAT010000001.1"/>
</dbReference>
<evidence type="ECO:0008006" key="3">
    <source>
        <dbReference type="Google" id="ProtNLM"/>
    </source>
</evidence>
<name>A0ABD5ZVM5_9EURY</name>
<accession>A0ABD5ZVM5</accession>
<reference evidence="1 2" key="1">
    <citation type="journal article" date="2019" name="Int. J. Syst. Evol. Microbiol.">
        <title>The Global Catalogue of Microorganisms (GCM) 10K type strain sequencing project: providing services to taxonomists for standard genome sequencing and annotation.</title>
        <authorList>
            <consortium name="The Broad Institute Genomics Platform"/>
            <consortium name="The Broad Institute Genome Sequencing Center for Infectious Disease"/>
            <person name="Wu L."/>
            <person name="Ma J."/>
        </authorList>
    </citation>
    <scope>NUCLEOTIDE SEQUENCE [LARGE SCALE GENOMIC DNA]</scope>
    <source>
        <strain evidence="1 2">GX21</strain>
    </source>
</reference>
<dbReference type="InterPro" id="IPR055741">
    <property type="entry name" value="DUF7317"/>
</dbReference>
<evidence type="ECO:0000313" key="2">
    <source>
        <dbReference type="Proteomes" id="UP001596434"/>
    </source>
</evidence>
<protein>
    <recommendedName>
        <fullName evidence="3">Helix-turn-helix domain-containing protein</fullName>
    </recommendedName>
</protein>
<dbReference type="Pfam" id="PF24001">
    <property type="entry name" value="DUF7317"/>
    <property type="match status" value="1"/>
</dbReference>
<dbReference type="GeneID" id="96952789"/>
<comment type="caution">
    <text evidence="1">The sequence shown here is derived from an EMBL/GenBank/DDBJ whole genome shotgun (WGS) entry which is preliminary data.</text>
</comment>